<dbReference type="InterPro" id="IPR022352">
    <property type="entry name" value="Ins/IGF/rlx"/>
</dbReference>
<evidence type="ECO:0000256" key="3">
    <source>
        <dbReference type="ARBA" id="ARBA00022685"/>
    </source>
</evidence>
<dbReference type="GO" id="GO:0005576">
    <property type="term" value="C:extracellular region"/>
    <property type="evidence" value="ECO:0007669"/>
    <property type="project" value="UniProtKB-SubCell"/>
</dbReference>
<accession>A0A514YLL7</accession>
<keyword evidence="3" id="KW-0165">Cleavage on pair of basic residues</keyword>
<feature type="signal peptide" evidence="7">
    <location>
        <begin position="1"/>
        <end position="17"/>
    </location>
</feature>
<comment type="subcellular location">
    <subcellularLocation>
        <location evidence="6">Secreted</location>
    </subcellularLocation>
</comment>
<protein>
    <submittedName>
        <fullName evidence="9">Insulin-like peptide 1</fullName>
    </submittedName>
</protein>
<comment type="similarity">
    <text evidence="1 6">Belongs to the insulin family.</text>
</comment>
<proteinExistence type="evidence at transcript level"/>
<dbReference type="CDD" id="cd04366">
    <property type="entry name" value="IlGF_insulin_bombyxin_like"/>
    <property type="match status" value="1"/>
</dbReference>
<dbReference type="InterPro" id="IPR016179">
    <property type="entry name" value="Insulin-like"/>
</dbReference>
<evidence type="ECO:0000256" key="7">
    <source>
        <dbReference type="SAM" id="SignalP"/>
    </source>
</evidence>
<dbReference type="PROSITE" id="PS00262">
    <property type="entry name" value="INSULIN"/>
    <property type="match status" value="1"/>
</dbReference>
<keyword evidence="5" id="KW-1015">Disulfide bond</keyword>
<name>A0A514YLL7_CYDPO</name>
<dbReference type="PANTHER" id="PTHR13647:SF4">
    <property type="entry name" value="INSULIN-LIKE PEPTIDE 1-RELATED"/>
    <property type="match status" value="1"/>
</dbReference>
<reference evidence="9" key="1">
    <citation type="journal article" date="2019" name="Arch. Insect Biochem. Physiol.">
        <title>Neuropeptides and peptide hormones identified in codling moth, Cydia pomonella (Lepidoptera: Tortricidae).</title>
        <authorList>
            <person name="Garczynski S.F."/>
            <person name="Hendrickson C.A."/>
            <person name="Harper A."/>
            <person name="Unruh T.R."/>
            <person name="Dhingra A."/>
            <person name="Ahn S.J."/>
            <person name="Choi M.Y."/>
        </authorList>
    </citation>
    <scope>NUCLEOTIDE SEQUENCE</scope>
</reference>
<dbReference type="InterPro" id="IPR036438">
    <property type="entry name" value="Insulin-like_sf"/>
</dbReference>
<keyword evidence="6" id="KW-0964">Secreted</keyword>
<dbReference type="GO" id="GO:0005179">
    <property type="term" value="F:hormone activity"/>
    <property type="evidence" value="ECO:0007669"/>
    <property type="project" value="InterPro"/>
</dbReference>
<dbReference type="PANTHER" id="PTHR13647">
    <property type="entry name" value="INSULIN-LIKE PEPTIDE 2-RELATED"/>
    <property type="match status" value="1"/>
</dbReference>
<dbReference type="SMART" id="SM00078">
    <property type="entry name" value="IlGF"/>
    <property type="match status" value="1"/>
</dbReference>
<comment type="subunit">
    <text evidence="2">Heterodimer of a B chain and an A chain linked by two disulfide bonds.</text>
</comment>
<dbReference type="EMBL" id="MK773830">
    <property type="protein sequence ID" value="QDK59898.1"/>
    <property type="molecule type" value="mRNA"/>
</dbReference>
<evidence type="ECO:0000256" key="6">
    <source>
        <dbReference type="RuleBase" id="RU000406"/>
    </source>
</evidence>
<evidence type="ECO:0000256" key="2">
    <source>
        <dbReference type="ARBA" id="ARBA00011207"/>
    </source>
</evidence>
<evidence type="ECO:0000313" key="9">
    <source>
        <dbReference type="EMBL" id="QDK59898.1"/>
    </source>
</evidence>
<dbReference type="Gene3D" id="1.10.100.10">
    <property type="entry name" value="Insulin-like"/>
    <property type="match status" value="1"/>
</dbReference>
<evidence type="ECO:0000256" key="4">
    <source>
        <dbReference type="ARBA" id="ARBA00022729"/>
    </source>
</evidence>
<evidence type="ECO:0000256" key="5">
    <source>
        <dbReference type="ARBA" id="ARBA00023157"/>
    </source>
</evidence>
<dbReference type="AlphaFoldDB" id="A0A514YLL7"/>
<dbReference type="Pfam" id="PF00049">
    <property type="entry name" value="Insulin"/>
    <property type="match status" value="1"/>
</dbReference>
<feature type="chain" id="PRO_5022001252" evidence="7">
    <location>
        <begin position="18"/>
        <end position="98"/>
    </location>
</feature>
<dbReference type="SUPFAM" id="SSF56994">
    <property type="entry name" value="Insulin-like"/>
    <property type="match status" value="1"/>
</dbReference>
<feature type="domain" description="Insulin-like" evidence="8">
    <location>
        <begin position="21"/>
        <end position="98"/>
    </location>
</feature>
<dbReference type="PRINTS" id="PR00276">
    <property type="entry name" value="INSULINFAMLY"/>
</dbReference>
<keyword evidence="4 7" id="KW-0732">Signal</keyword>
<dbReference type="InterPro" id="IPR022353">
    <property type="entry name" value="Insulin_CS"/>
</dbReference>
<organism evidence="9">
    <name type="scientific">Cydia pomonella</name>
    <name type="common">Codling moth</name>
    <dbReference type="NCBI Taxonomy" id="82600"/>
    <lineage>
        <taxon>Eukaryota</taxon>
        <taxon>Metazoa</taxon>
        <taxon>Ecdysozoa</taxon>
        <taxon>Arthropoda</taxon>
        <taxon>Hexapoda</taxon>
        <taxon>Insecta</taxon>
        <taxon>Pterygota</taxon>
        <taxon>Neoptera</taxon>
        <taxon>Endopterygota</taxon>
        <taxon>Lepidoptera</taxon>
        <taxon>Glossata</taxon>
        <taxon>Ditrysia</taxon>
        <taxon>Tortricoidea</taxon>
        <taxon>Tortricidae</taxon>
        <taxon>Olethreutinae</taxon>
        <taxon>Grapholitini</taxon>
        <taxon>Cydia</taxon>
    </lineage>
</organism>
<sequence length="98" mass="11191">MKLQIVIFMVIISVISAQNPQVYCGRRLARTLAVLCFEDFNREDKRSNYIDTYGHEGRYSSPWLPASAALSLMRGKRQGIATECCDKPCTIDEMMTYC</sequence>
<evidence type="ECO:0000259" key="8">
    <source>
        <dbReference type="SMART" id="SM00078"/>
    </source>
</evidence>
<evidence type="ECO:0000256" key="1">
    <source>
        <dbReference type="ARBA" id="ARBA00009034"/>
    </source>
</evidence>